<evidence type="ECO:0000313" key="3">
    <source>
        <dbReference type="Proteomes" id="UP000054359"/>
    </source>
</evidence>
<keyword evidence="1" id="KW-0812">Transmembrane</keyword>
<feature type="non-terminal residue" evidence="2">
    <location>
        <position position="40"/>
    </location>
</feature>
<organism evidence="2 3">
    <name type="scientific">Stegodyphus mimosarum</name>
    <name type="common">African social velvet spider</name>
    <dbReference type="NCBI Taxonomy" id="407821"/>
    <lineage>
        <taxon>Eukaryota</taxon>
        <taxon>Metazoa</taxon>
        <taxon>Ecdysozoa</taxon>
        <taxon>Arthropoda</taxon>
        <taxon>Chelicerata</taxon>
        <taxon>Arachnida</taxon>
        <taxon>Araneae</taxon>
        <taxon>Araneomorphae</taxon>
        <taxon>Entelegynae</taxon>
        <taxon>Eresoidea</taxon>
        <taxon>Eresidae</taxon>
        <taxon>Stegodyphus</taxon>
    </lineage>
</organism>
<dbReference type="Proteomes" id="UP000054359">
    <property type="component" value="Unassembled WGS sequence"/>
</dbReference>
<sequence>MVKFSIHQKVQLRFWGIYRAASIHQYLILFMKWISLHYTN</sequence>
<accession>A0A087UP07</accession>
<name>A0A087UP07_STEMI</name>
<keyword evidence="3" id="KW-1185">Reference proteome</keyword>
<dbReference type="EMBL" id="KK120812">
    <property type="protein sequence ID" value="KFM79096.1"/>
    <property type="molecule type" value="Genomic_DNA"/>
</dbReference>
<dbReference type="AlphaFoldDB" id="A0A087UP07"/>
<evidence type="ECO:0000313" key="2">
    <source>
        <dbReference type="EMBL" id="KFM79096.1"/>
    </source>
</evidence>
<keyword evidence="1" id="KW-0472">Membrane</keyword>
<protein>
    <submittedName>
        <fullName evidence="2">Uncharacterized protein</fullName>
    </submittedName>
</protein>
<feature type="transmembrane region" description="Helical" evidence="1">
    <location>
        <begin position="12"/>
        <end position="34"/>
    </location>
</feature>
<evidence type="ECO:0000256" key="1">
    <source>
        <dbReference type="SAM" id="Phobius"/>
    </source>
</evidence>
<gene>
    <name evidence="2" type="ORF">X975_22612</name>
</gene>
<reference evidence="2 3" key="1">
    <citation type="submission" date="2013-11" db="EMBL/GenBank/DDBJ databases">
        <title>Genome sequencing of Stegodyphus mimosarum.</title>
        <authorList>
            <person name="Bechsgaard J."/>
        </authorList>
    </citation>
    <scope>NUCLEOTIDE SEQUENCE [LARGE SCALE GENOMIC DNA]</scope>
</reference>
<proteinExistence type="predicted"/>
<keyword evidence="1" id="KW-1133">Transmembrane helix</keyword>